<comment type="caution">
    <text evidence="2">The sequence shown here is derived from an EMBL/GenBank/DDBJ whole genome shotgun (WGS) entry which is preliminary data.</text>
</comment>
<accession>A0A5B7CR77</accession>
<keyword evidence="1" id="KW-0472">Membrane</keyword>
<gene>
    <name evidence="2" type="ORF">E2C01_004991</name>
</gene>
<name>A0A5B7CR77_PORTR</name>
<evidence type="ECO:0000256" key="1">
    <source>
        <dbReference type="SAM" id="Phobius"/>
    </source>
</evidence>
<dbReference type="Proteomes" id="UP000324222">
    <property type="component" value="Unassembled WGS sequence"/>
</dbReference>
<keyword evidence="1" id="KW-1133">Transmembrane helix</keyword>
<keyword evidence="1" id="KW-0812">Transmembrane</keyword>
<evidence type="ECO:0000313" key="3">
    <source>
        <dbReference type="Proteomes" id="UP000324222"/>
    </source>
</evidence>
<dbReference type="EMBL" id="VSRR010000209">
    <property type="protein sequence ID" value="MPC12307.1"/>
    <property type="molecule type" value="Genomic_DNA"/>
</dbReference>
<evidence type="ECO:0000313" key="2">
    <source>
        <dbReference type="EMBL" id="MPC12307.1"/>
    </source>
</evidence>
<sequence length="142" mass="16315">MMGLGLPPPPTTELSRVSRSARRFFIFSLNLSLLLLTLWILAHVSSPIVLTPDTKNTTTQQHYLRTPHARHDRGELYSHTRILPVLLLYLLTHARSCSVIPSCIRSTPPRSAPRLPRLQKRHFNPFSSMSCFNIYFAYYLVI</sequence>
<reference evidence="2 3" key="1">
    <citation type="submission" date="2019-05" db="EMBL/GenBank/DDBJ databases">
        <title>Another draft genome of Portunus trituberculatus and its Hox gene families provides insights of decapod evolution.</title>
        <authorList>
            <person name="Jeong J.-H."/>
            <person name="Song I."/>
            <person name="Kim S."/>
            <person name="Choi T."/>
            <person name="Kim D."/>
            <person name="Ryu S."/>
            <person name="Kim W."/>
        </authorList>
    </citation>
    <scope>NUCLEOTIDE SEQUENCE [LARGE SCALE GENOMIC DNA]</scope>
    <source>
        <tissue evidence="2">Muscle</tissue>
    </source>
</reference>
<feature type="transmembrane region" description="Helical" evidence="1">
    <location>
        <begin position="24"/>
        <end position="42"/>
    </location>
</feature>
<organism evidence="2 3">
    <name type="scientific">Portunus trituberculatus</name>
    <name type="common">Swimming crab</name>
    <name type="synonym">Neptunus trituberculatus</name>
    <dbReference type="NCBI Taxonomy" id="210409"/>
    <lineage>
        <taxon>Eukaryota</taxon>
        <taxon>Metazoa</taxon>
        <taxon>Ecdysozoa</taxon>
        <taxon>Arthropoda</taxon>
        <taxon>Crustacea</taxon>
        <taxon>Multicrustacea</taxon>
        <taxon>Malacostraca</taxon>
        <taxon>Eumalacostraca</taxon>
        <taxon>Eucarida</taxon>
        <taxon>Decapoda</taxon>
        <taxon>Pleocyemata</taxon>
        <taxon>Brachyura</taxon>
        <taxon>Eubrachyura</taxon>
        <taxon>Portunoidea</taxon>
        <taxon>Portunidae</taxon>
        <taxon>Portuninae</taxon>
        <taxon>Portunus</taxon>
    </lineage>
</organism>
<proteinExistence type="predicted"/>
<protein>
    <submittedName>
        <fullName evidence="2">Uncharacterized protein</fullName>
    </submittedName>
</protein>
<keyword evidence="3" id="KW-1185">Reference proteome</keyword>
<dbReference type="AlphaFoldDB" id="A0A5B7CR77"/>